<dbReference type="InterPro" id="IPR044068">
    <property type="entry name" value="CB"/>
</dbReference>
<protein>
    <submittedName>
        <fullName evidence="7">Integrase</fullName>
    </submittedName>
</protein>
<dbReference type="Gene3D" id="1.10.150.130">
    <property type="match status" value="1"/>
</dbReference>
<gene>
    <name evidence="7" type="ORF">DEB45_12925</name>
</gene>
<keyword evidence="4" id="KW-0233">DNA recombination</keyword>
<dbReference type="GO" id="GO:0006310">
    <property type="term" value="P:DNA recombination"/>
    <property type="evidence" value="ECO:0007669"/>
    <property type="project" value="UniProtKB-KW"/>
</dbReference>
<dbReference type="AlphaFoldDB" id="A0A358E1U4"/>
<dbReference type="InterPro" id="IPR013762">
    <property type="entry name" value="Integrase-like_cat_sf"/>
</dbReference>
<evidence type="ECO:0000256" key="1">
    <source>
        <dbReference type="ARBA" id="ARBA00008857"/>
    </source>
</evidence>
<dbReference type="GO" id="GO:0015074">
    <property type="term" value="P:DNA integration"/>
    <property type="evidence" value="ECO:0007669"/>
    <property type="project" value="UniProtKB-KW"/>
</dbReference>
<evidence type="ECO:0000259" key="6">
    <source>
        <dbReference type="PROSITE" id="PS51900"/>
    </source>
</evidence>
<dbReference type="SUPFAM" id="SSF56349">
    <property type="entry name" value="DNA breaking-rejoining enzymes"/>
    <property type="match status" value="1"/>
</dbReference>
<dbReference type="PROSITE" id="PS51900">
    <property type="entry name" value="CB"/>
    <property type="match status" value="1"/>
</dbReference>
<comment type="similarity">
    <text evidence="1">Belongs to the 'phage' integrase family.</text>
</comment>
<sequence>MPPRVYPGKSAYEYHPKGGGAIRLCSLDAKQWEVLKAHEDAIQALESKDNLSGLVGDFFQSADFSDLSETTQADYLKYSRKVLSVFGKVHPDKLEPRHVRAYMDKRGAKSKTQANREKAFLSRCYRWAYERGLVKQNPCKGVKQFKETARDRYVEDWEYKAVFENAPPHVQAAMEISYLCAARKGDVLAMTWDQIRDEGIFIQQGKTNVKQIKEWTPRLKKAIEIAKSLRTGNVISRWVICQANGKNYTGRGFDQGWMDARELARAKTNMALDFTFHDLKAKSISDYEGSTREKQMFSGHKTERQVNTYDRKVKVVPSLNK</sequence>
<dbReference type="Proteomes" id="UP000264779">
    <property type="component" value="Unassembled WGS sequence"/>
</dbReference>
<dbReference type="InterPro" id="IPR002104">
    <property type="entry name" value="Integrase_catalytic"/>
</dbReference>
<keyword evidence="2" id="KW-0229">DNA integration</keyword>
<accession>A0A358E1U4</accession>
<dbReference type="GO" id="GO:0003677">
    <property type="term" value="F:DNA binding"/>
    <property type="evidence" value="ECO:0007669"/>
    <property type="project" value="UniProtKB-UniRule"/>
</dbReference>
<dbReference type="PANTHER" id="PTHR30349:SF41">
    <property type="entry name" value="INTEGRASE_RECOMBINASE PROTEIN MJ0367-RELATED"/>
    <property type="match status" value="1"/>
</dbReference>
<feature type="domain" description="Core-binding (CB)" evidence="6">
    <location>
        <begin position="55"/>
        <end position="129"/>
    </location>
</feature>
<evidence type="ECO:0000313" key="8">
    <source>
        <dbReference type="Proteomes" id="UP000264779"/>
    </source>
</evidence>
<dbReference type="InterPro" id="IPR011010">
    <property type="entry name" value="DNA_brk_join_enz"/>
</dbReference>
<dbReference type="Gene3D" id="1.10.443.10">
    <property type="entry name" value="Intergrase catalytic core"/>
    <property type="match status" value="1"/>
</dbReference>
<dbReference type="InterPro" id="IPR050090">
    <property type="entry name" value="Tyrosine_recombinase_XerCD"/>
</dbReference>
<name>A0A358E1U4_9ALTE</name>
<organism evidence="7 8">
    <name type="scientific">Alteromonas australica</name>
    <dbReference type="NCBI Taxonomy" id="589873"/>
    <lineage>
        <taxon>Bacteria</taxon>
        <taxon>Pseudomonadati</taxon>
        <taxon>Pseudomonadota</taxon>
        <taxon>Gammaproteobacteria</taxon>
        <taxon>Alteromonadales</taxon>
        <taxon>Alteromonadaceae</taxon>
        <taxon>Alteromonas/Salinimonas group</taxon>
        <taxon>Alteromonas</taxon>
    </lineage>
</organism>
<evidence type="ECO:0000313" key="7">
    <source>
        <dbReference type="EMBL" id="HBU52153.1"/>
    </source>
</evidence>
<evidence type="ECO:0000256" key="4">
    <source>
        <dbReference type="ARBA" id="ARBA00023172"/>
    </source>
</evidence>
<dbReference type="EMBL" id="DONK01000198">
    <property type="protein sequence ID" value="HBU52153.1"/>
    <property type="molecule type" value="Genomic_DNA"/>
</dbReference>
<dbReference type="PANTHER" id="PTHR30349">
    <property type="entry name" value="PHAGE INTEGRASE-RELATED"/>
    <property type="match status" value="1"/>
</dbReference>
<comment type="caution">
    <text evidence="7">The sequence shown here is derived from an EMBL/GenBank/DDBJ whole genome shotgun (WGS) entry which is preliminary data.</text>
</comment>
<evidence type="ECO:0000256" key="5">
    <source>
        <dbReference type="PROSITE-ProRule" id="PRU01248"/>
    </source>
</evidence>
<evidence type="ECO:0000256" key="3">
    <source>
        <dbReference type="ARBA" id="ARBA00023125"/>
    </source>
</evidence>
<dbReference type="InterPro" id="IPR010998">
    <property type="entry name" value="Integrase_recombinase_N"/>
</dbReference>
<keyword evidence="3 5" id="KW-0238">DNA-binding</keyword>
<reference evidence="7 8" key="1">
    <citation type="journal article" date="2018" name="Nat. Biotechnol.">
        <title>A standardized bacterial taxonomy based on genome phylogeny substantially revises the tree of life.</title>
        <authorList>
            <person name="Parks D.H."/>
            <person name="Chuvochina M."/>
            <person name="Waite D.W."/>
            <person name="Rinke C."/>
            <person name="Skarshewski A."/>
            <person name="Chaumeil P.A."/>
            <person name="Hugenholtz P."/>
        </authorList>
    </citation>
    <scope>NUCLEOTIDE SEQUENCE [LARGE SCALE GENOMIC DNA]</scope>
    <source>
        <strain evidence="7">UBA11621</strain>
    </source>
</reference>
<evidence type="ECO:0000256" key="2">
    <source>
        <dbReference type="ARBA" id="ARBA00022908"/>
    </source>
</evidence>
<proteinExistence type="inferred from homology"/>
<dbReference type="Pfam" id="PF00589">
    <property type="entry name" value="Phage_integrase"/>
    <property type="match status" value="1"/>
</dbReference>